<dbReference type="Proteomes" id="UP001060215">
    <property type="component" value="Chromosome 12"/>
</dbReference>
<name>A0ACC0G741_9ERIC</name>
<dbReference type="EMBL" id="CM045769">
    <property type="protein sequence ID" value="KAI7995466.1"/>
    <property type="molecule type" value="Genomic_DNA"/>
</dbReference>
<protein>
    <submittedName>
        <fullName evidence="1">Sucrose nonfermenting 4-like protein</fullName>
    </submittedName>
</protein>
<comment type="caution">
    <text evidence="1">The sequence shown here is derived from an EMBL/GenBank/DDBJ whole genome shotgun (WGS) entry which is preliminary data.</text>
</comment>
<accession>A0ACC0G741</accession>
<sequence>ELKGNIRVFCRVRPLLPDDGARTEMPVVSYPVSMESQDHYFAEVSSIPIVDDNDSLLDIYCRSDITVLAKDRAYAQISLDEMSIH</sequence>
<gene>
    <name evidence="1" type="ORF">LOK49_LG11G01136</name>
</gene>
<feature type="non-terminal residue" evidence="1">
    <location>
        <position position="1"/>
    </location>
</feature>
<organism evidence="1 2">
    <name type="scientific">Camellia lanceoleosa</name>
    <dbReference type="NCBI Taxonomy" id="1840588"/>
    <lineage>
        <taxon>Eukaryota</taxon>
        <taxon>Viridiplantae</taxon>
        <taxon>Streptophyta</taxon>
        <taxon>Embryophyta</taxon>
        <taxon>Tracheophyta</taxon>
        <taxon>Spermatophyta</taxon>
        <taxon>Magnoliopsida</taxon>
        <taxon>eudicotyledons</taxon>
        <taxon>Gunneridae</taxon>
        <taxon>Pentapetalae</taxon>
        <taxon>asterids</taxon>
        <taxon>Ericales</taxon>
        <taxon>Theaceae</taxon>
        <taxon>Camellia</taxon>
    </lineage>
</organism>
<evidence type="ECO:0000313" key="1">
    <source>
        <dbReference type="EMBL" id="KAI7995466.1"/>
    </source>
</evidence>
<proteinExistence type="predicted"/>
<keyword evidence="2" id="KW-1185">Reference proteome</keyword>
<reference evidence="1 2" key="1">
    <citation type="journal article" date="2022" name="Plant J.">
        <title>Chromosome-level genome of Camellia lanceoleosa provides a valuable resource for understanding genome evolution and self-incompatibility.</title>
        <authorList>
            <person name="Gong W."/>
            <person name="Xiao S."/>
            <person name="Wang L."/>
            <person name="Liao Z."/>
            <person name="Chang Y."/>
            <person name="Mo W."/>
            <person name="Hu G."/>
            <person name="Li W."/>
            <person name="Zhao G."/>
            <person name="Zhu H."/>
            <person name="Hu X."/>
            <person name="Ji K."/>
            <person name="Xiang X."/>
            <person name="Song Q."/>
            <person name="Yuan D."/>
            <person name="Jin S."/>
            <person name="Zhang L."/>
        </authorList>
    </citation>
    <scope>NUCLEOTIDE SEQUENCE [LARGE SCALE GENOMIC DNA]</scope>
    <source>
        <strain evidence="1">SQ_2022a</strain>
    </source>
</reference>
<evidence type="ECO:0000313" key="2">
    <source>
        <dbReference type="Proteomes" id="UP001060215"/>
    </source>
</evidence>